<dbReference type="FunFam" id="1.10.580.10:FF:000001">
    <property type="entry name" value="Citrate synthase"/>
    <property type="match status" value="1"/>
</dbReference>
<keyword evidence="4 5" id="KW-0808">Transferase</keyword>
<dbReference type="PRINTS" id="PR00143">
    <property type="entry name" value="CITRTSNTHASE"/>
</dbReference>
<evidence type="ECO:0000256" key="5">
    <source>
        <dbReference type="RuleBase" id="RU003406"/>
    </source>
</evidence>
<organism evidence="6 7">
    <name type="scientific">Filimonas zeae</name>
    <dbReference type="NCBI Taxonomy" id="1737353"/>
    <lineage>
        <taxon>Bacteria</taxon>
        <taxon>Pseudomonadati</taxon>
        <taxon>Bacteroidota</taxon>
        <taxon>Chitinophagia</taxon>
        <taxon>Chitinophagales</taxon>
        <taxon>Chitinophagaceae</taxon>
        <taxon>Filimonas</taxon>
    </lineage>
</organism>
<comment type="pathway">
    <text evidence="1">Carbohydrate metabolism; tricarboxylic acid cycle; isocitrate from oxaloacetate: step 1/2.</text>
</comment>
<dbReference type="PROSITE" id="PS00480">
    <property type="entry name" value="CITRATE_SYNTHASE"/>
    <property type="match status" value="1"/>
</dbReference>
<reference evidence="6" key="1">
    <citation type="journal article" date="2014" name="Int. J. Syst. Evol. Microbiol.">
        <title>Complete genome sequence of Corynebacterium casei LMG S-19264T (=DSM 44701T), isolated from a smear-ripened cheese.</title>
        <authorList>
            <consortium name="US DOE Joint Genome Institute (JGI-PGF)"/>
            <person name="Walter F."/>
            <person name="Albersmeier A."/>
            <person name="Kalinowski J."/>
            <person name="Ruckert C."/>
        </authorList>
    </citation>
    <scope>NUCLEOTIDE SEQUENCE</scope>
    <source>
        <strain evidence="6">CGMCC 1.15290</strain>
    </source>
</reference>
<evidence type="ECO:0000313" key="7">
    <source>
        <dbReference type="Proteomes" id="UP000627292"/>
    </source>
</evidence>
<dbReference type="AlphaFoldDB" id="A0A917ILY3"/>
<name>A0A917ILY3_9BACT</name>
<protein>
    <recommendedName>
        <fullName evidence="3">citrate synthase (unknown stereospecificity)</fullName>
        <ecNumber evidence="3">2.3.3.16</ecNumber>
    </recommendedName>
</protein>
<dbReference type="GO" id="GO:0006101">
    <property type="term" value="P:citrate metabolic process"/>
    <property type="evidence" value="ECO:0007669"/>
    <property type="project" value="InterPro"/>
</dbReference>
<dbReference type="Gene3D" id="1.10.230.10">
    <property type="entry name" value="Cytochrome P450-Terp, domain 2"/>
    <property type="match status" value="1"/>
</dbReference>
<dbReference type="Proteomes" id="UP000627292">
    <property type="component" value="Unassembled WGS sequence"/>
</dbReference>
<keyword evidence="7" id="KW-1185">Reference proteome</keyword>
<reference evidence="6" key="2">
    <citation type="submission" date="2020-09" db="EMBL/GenBank/DDBJ databases">
        <authorList>
            <person name="Sun Q."/>
            <person name="Zhou Y."/>
        </authorList>
    </citation>
    <scope>NUCLEOTIDE SEQUENCE</scope>
    <source>
        <strain evidence="6">CGMCC 1.15290</strain>
    </source>
</reference>
<accession>A0A917ILY3</accession>
<dbReference type="InterPro" id="IPR010109">
    <property type="entry name" value="Citrate_synthase_euk"/>
</dbReference>
<dbReference type="NCBIfam" id="NF007128">
    <property type="entry name" value="PRK09569.1"/>
    <property type="match status" value="1"/>
</dbReference>
<sequence length="441" mass="49247">MEVIKERFKAKAEAAGAEIKDLLKEHGSKKIGEVSLSQIYQGMRGITGMVTETSLLDPQEGIRFRGYSIPELQEKLPKAKGGSEPLPEGIFYLMLVGEIPTEEDVQLLTSVWQRRSHVPNHVFDVIDAFPLSAHPMTMFVAAIMAMQTESHFSRAYAKGINKKDYWGYIFEDSMDLIARLPRVAAYVYRRKYKNNEHIQPDGLLDWAGNLAHMMGYEDPSFFELMRLYMTIHADHEGGNVSAHTTHLVGSSLSDPYLSFAAGMNGLAGPLHGLANQEVIKWIFEMREALNTAKPTPEQIADYVNSTLASGKVVPGYGHAVLRKTDPRFTAQMEFGKKHMPNDPLVQTVWNIYDTVPPILTALGKVKNPWPNVDAHSGALLVHYGMNEYEFYTVLFGVSRALGVLASLCWDRALGFAIERPKSVTTDSVKAWLKGEGEIWGD</sequence>
<evidence type="ECO:0000313" key="6">
    <source>
        <dbReference type="EMBL" id="GGH56596.1"/>
    </source>
</evidence>
<comment type="similarity">
    <text evidence="2 5">Belongs to the citrate synthase family.</text>
</comment>
<evidence type="ECO:0000256" key="4">
    <source>
        <dbReference type="ARBA" id="ARBA00022679"/>
    </source>
</evidence>
<dbReference type="InterPro" id="IPR019810">
    <property type="entry name" value="Citrate_synthase_AS"/>
</dbReference>
<dbReference type="InterPro" id="IPR016143">
    <property type="entry name" value="Citrate_synth-like_sm_a-sub"/>
</dbReference>
<dbReference type="InterPro" id="IPR016142">
    <property type="entry name" value="Citrate_synth-like_lrg_a-sub"/>
</dbReference>
<dbReference type="SUPFAM" id="SSF48256">
    <property type="entry name" value="Citrate synthase"/>
    <property type="match status" value="1"/>
</dbReference>
<dbReference type="InterPro" id="IPR036969">
    <property type="entry name" value="Citrate_synthase_sf"/>
</dbReference>
<comment type="caution">
    <text evidence="6">The sequence shown here is derived from an EMBL/GenBank/DDBJ whole genome shotgun (WGS) entry which is preliminary data.</text>
</comment>
<dbReference type="InterPro" id="IPR002020">
    <property type="entry name" value="Citrate_synthase"/>
</dbReference>
<dbReference type="PANTHER" id="PTHR11739">
    <property type="entry name" value="CITRATE SYNTHASE"/>
    <property type="match status" value="1"/>
</dbReference>
<evidence type="ECO:0000256" key="3">
    <source>
        <dbReference type="ARBA" id="ARBA00012972"/>
    </source>
</evidence>
<dbReference type="NCBIfam" id="TIGR01793">
    <property type="entry name" value="cit_synth_euk"/>
    <property type="match status" value="1"/>
</dbReference>
<dbReference type="Gene3D" id="1.10.580.10">
    <property type="entry name" value="Citrate Synthase, domain 1"/>
    <property type="match status" value="1"/>
</dbReference>
<dbReference type="EMBL" id="BMIB01000001">
    <property type="protein sequence ID" value="GGH56596.1"/>
    <property type="molecule type" value="Genomic_DNA"/>
</dbReference>
<dbReference type="PANTHER" id="PTHR11739:SF8">
    <property type="entry name" value="CITRATE SYNTHASE, MITOCHONDRIAL"/>
    <property type="match status" value="1"/>
</dbReference>
<dbReference type="RefSeq" id="WP_188949500.1">
    <property type="nucleotide sequence ID" value="NZ_BMIB01000001.1"/>
</dbReference>
<dbReference type="GO" id="GO:0036440">
    <property type="term" value="F:citrate synthase activity"/>
    <property type="evidence" value="ECO:0007669"/>
    <property type="project" value="UniProtKB-EC"/>
</dbReference>
<gene>
    <name evidence="6" type="primary">gltA</name>
    <name evidence="6" type="ORF">GCM10011379_00370</name>
</gene>
<evidence type="ECO:0000256" key="2">
    <source>
        <dbReference type="ARBA" id="ARBA00010566"/>
    </source>
</evidence>
<dbReference type="GO" id="GO:0005975">
    <property type="term" value="P:carbohydrate metabolic process"/>
    <property type="evidence" value="ECO:0007669"/>
    <property type="project" value="TreeGrafter"/>
</dbReference>
<dbReference type="GO" id="GO:0006099">
    <property type="term" value="P:tricarboxylic acid cycle"/>
    <property type="evidence" value="ECO:0007669"/>
    <property type="project" value="InterPro"/>
</dbReference>
<dbReference type="EC" id="2.3.3.16" evidence="3"/>
<proteinExistence type="inferred from homology"/>
<evidence type="ECO:0000256" key="1">
    <source>
        <dbReference type="ARBA" id="ARBA00004751"/>
    </source>
</evidence>
<dbReference type="Pfam" id="PF00285">
    <property type="entry name" value="Citrate_synt"/>
    <property type="match status" value="1"/>
</dbReference>